<dbReference type="InterPro" id="IPR019649">
    <property type="entry name" value="DUF2512"/>
</dbReference>
<dbReference type="OrthoDB" id="2111682at2"/>
<protein>
    <submittedName>
        <fullName evidence="2">Uncharacterized protein DUF2512</fullName>
    </submittedName>
</protein>
<reference evidence="2 3" key="1">
    <citation type="submission" date="2018-07" db="EMBL/GenBank/DDBJ databases">
        <title>Genomic Encyclopedia of Type Strains, Phase III (KMG-III): the genomes of soil and plant-associated and newly described type strains.</title>
        <authorList>
            <person name="Whitman W."/>
        </authorList>
    </citation>
    <scope>NUCLEOTIDE SEQUENCE [LARGE SCALE GENOMIC DNA]</scope>
    <source>
        <strain evidence="2 3">CECT 8236</strain>
    </source>
</reference>
<dbReference type="RefSeq" id="WP_115995558.1">
    <property type="nucleotide sequence ID" value="NZ_QRDY01000028.1"/>
</dbReference>
<keyword evidence="1" id="KW-0812">Transmembrane</keyword>
<evidence type="ECO:0000313" key="2">
    <source>
        <dbReference type="EMBL" id="RED52972.1"/>
    </source>
</evidence>
<feature type="transmembrane region" description="Helical" evidence="1">
    <location>
        <begin position="30"/>
        <end position="49"/>
    </location>
</feature>
<dbReference type="Proteomes" id="UP000256869">
    <property type="component" value="Unassembled WGS sequence"/>
</dbReference>
<feature type="transmembrane region" description="Helical" evidence="1">
    <location>
        <begin position="5"/>
        <end position="24"/>
    </location>
</feature>
<name>A0A3D9HTX8_9BACL</name>
<dbReference type="AlphaFoldDB" id="A0A3D9HTX8"/>
<evidence type="ECO:0000313" key="3">
    <source>
        <dbReference type="Proteomes" id="UP000256869"/>
    </source>
</evidence>
<comment type="caution">
    <text evidence="2">The sequence shown here is derived from an EMBL/GenBank/DDBJ whole genome shotgun (WGS) entry which is preliminary data.</text>
</comment>
<keyword evidence="1" id="KW-0472">Membrane</keyword>
<dbReference type="EMBL" id="QRDY01000028">
    <property type="protein sequence ID" value="RED52972.1"/>
    <property type="molecule type" value="Genomic_DNA"/>
</dbReference>
<feature type="transmembrane region" description="Helical" evidence="1">
    <location>
        <begin position="86"/>
        <end position="104"/>
    </location>
</feature>
<proteinExistence type="predicted"/>
<accession>A0A3D9HTX8</accession>
<keyword evidence="1" id="KW-1133">Transmembrane helix</keyword>
<organism evidence="2 3">
    <name type="scientific">Cohnella lupini</name>
    <dbReference type="NCBI Taxonomy" id="1294267"/>
    <lineage>
        <taxon>Bacteria</taxon>
        <taxon>Bacillati</taxon>
        <taxon>Bacillota</taxon>
        <taxon>Bacilli</taxon>
        <taxon>Bacillales</taxon>
        <taxon>Paenibacillaceae</taxon>
        <taxon>Cohnella</taxon>
    </lineage>
</organism>
<evidence type="ECO:0000256" key="1">
    <source>
        <dbReference type="SAM" id="Phobius"/>
    </source>
</evidence>
<dbReference type="Pfam" id="PF10710">
    <property type="entry name" value="DUF2512"/>
    <property type="match status" value="1"/>
</dbReference>
<feature type="transmembrane region" description="Helical" evidence="1">
    <location>
        <begin position="56"/>
        <end position="74"/>
    </location>
</feature>
<sequence length="115" mass="13061">MINFLIKWLISGPVIVISIIITSHVPFVEVAIIATSISFIVYSIVDHLILPATNHLVAIIADSGIGFLILWFVSYSDNWDIDLNQIFITACLFVISEWILNRFIMNRKDKITKNV</sequence>
<gene>
    <name evidence="2" type="ORF">DFP95_12829</name>
</gene>
<keyword evidence="3" id="KW-1185">Reference proteome</keyword>